<keyword evidence="1" id="KW-0472">Membrane</keyword>
<sequence length="86" mass="9597">MKKPVLTLLLILIRLVSLACPVCDQRQPKVLKGITHGTGPESNWDYVIIITAIAIVIFTLFFSVKWLINPGEAGNDHIKKFILTNP</sequence>
<dbReference type="AlphaFoldDB" id="A0A9X1P6D9"/>
<feature type="chain" id="PRO_5040944181" description="Cbb3-type cytochrome c oxidase subunit 3" evidence="2">
    <location>
        <begin position="20"/>
        <end position="86"/>
    </location>
</feature>
<dbReference type="EMBL" id="JAJTTA010000002">
    <property type="protein sequence ID" value="MCF0039714.1"/>
    <property type="molecule type" value="Genomic_DNA"/>
</dbReference>
<keyword evidence="1" id="KW-0812">Transmembrane</keyword>
<evidence type="ECO:0000313" key="4">
    <source>
        <dbReference type="Proteomes" id="UP001139700"/>
    </source>
</evidence>
<keyword evidence="1" id="KW-1133">Transmembrane helix</keyword>
<proteinExistence type="predicted"/>
<feature type="transmembrane region" description="Helical" evidence="1">
    <location>
        <begin position="46"/>
        <end position="68"/>
    </location>
</feature>
<keyword evidence="2" id="KW-0732">Signal</keyword>
<name>A0A9X1P6D9_9BACT</name>
<organism evidence="3 4">
    <name type="scientific">Dyadobacter fanqingshengii</name>
    <dbReference type="NCBI Taxonomy" id="2906443"/>
    <lineage>
        <taxon>Bacteria</taxon>
        <taxon>Pseudomonadati</taxon>
        <taxon>Bacteroidota</taxon>
        <taxon>Cytophagia</taxon>
        <taxon>Cytophagales</taxon>
        <taxon>Spirosomataceae</taxon>
        <taxon>Dyadobacter</taxon>
    </lineage>
</organism>
<dbReference type="RefSeq" id="WP_234612154.1">
    <property type="nucleotide sequence ID" value="NZ_CP098806.1"/>
</dbReference>
<evidence type="ECO:0008006" key="5">
    <source>
        <dbReference type="Google" id="ProtNLM"/>
    </source>
</evidence>
<keyword evidence="4" id="KW-1185">Reference proteome</keyword>
<dbReference type="Proteomes" id="UP001139700">
    <property type="component" value="Unassembled WGS sequence"/>
</dbReference>
<gene>
    <name evidence="3" type="ORF">LXM24_06415</name>
</gene>
<evidence type="ECO:0000256" key="2">
    <source>
        <dbReference type="SAM" id="SignalP"/>
    </source>
</evidence>
<accession>A0A9X1P6D9</accession>
<protein>
    <recommendedName>
        <fullName evidence="5">Cbb3-type cytochrome c oxidase subunit 3</fullName>
    </recommendedName>
</protein>
<evidence type="ECO:0000256" key="1">
    <source>
        <dbReference type="SAM" id="Phobius"/>
    </source>
</evidence>
<evidence type="ECO:0000313" key="3">
    <source>
        <dbReference type="EMBL" id="MCF0039714.1"/>
    </source>
</evidence>
<comment type="caution">
    <text evidence="3">The sequence shown here is derived from an EMBL/GenBank/DDBJ whole genome shotgun (WGS) entry which is preliminary data.</text>
</comment>
<reference evidence="3" key="1">
    <citation type="submission" date="2021-12" db="EMBL/GenBank/DDBJ databases">
        <title>Novel species in genus Dyadobacter.</title>
        <authorList>
            <person name="Ma C."/>
        </authorList>
    </citation>
    <scope>NUCLEOTIDE SEQUENCE</scope>
    <source>
        <strain evidence="3">CY399</strain>
    </source>
</reference>
<feature type="signal peptide" evidence="2">
    <location>
        <begin position="1"/>
        <end position="19"/>
    </location>
</feature>